<keyword evidence="2" id="KW-0732">Signal</keyword>
<name>A0ABT0IGK4_9ACTN</name>
<proteinExistence type="predicted"/>
<dbReference type="InterPro" id="IPR006311">
    <property type="entry name" value="TAT_signal"/>
</dbReference>
<comment type="caution">
    <text evidence="3">The sequence shown here is derived from an EMBL/GenBank/DDBJ whole genome shotgun (WGS) entry which is preliminary data.</text>
</comment>
<dbReference type="Proteomes" id="UP001522868">
    <property type="component" value="Unassembled WGS sequence"/>
</dbReference>
<evidence type="ECO:0000313" key="3">
    <source>
        <dbReference type="EMBL" id="MCK8680387.1"/>
    </source>
</evidence>
<evidence type="ECO:0000256" key="1">
    <source>
        <dbReference type="SAM" id="MobiDB-lite"/>
    </source>
</evidence>
<evidence type="ECO:0000256" key="2">
    <source>
        <dbReference type="SAM" id="SignalP"/>
    </source>
</evidence>
<feature type="region of interest" description="Disordered" evidence="1">
    <location>
        <begin position="84"/>
        <end position="131"/>
    </location>
</feature>
<reference evidence="3 4" key="1">
    <citation type="submission" date="2022-04" db="EMBL/GenBank/DDBJ databases">
        <title>Streptomyces sp. nov. LCR6-01 isolated from Lichen of Dirinaria sp.</title>
        <authorList>
            <person name="Kanchanasin P."/>
            <person name="Tanasupawat S."/>
            <person name="Phongsopitanun W."/>
        </authorList>
    </citation>
    <scope>NUCLEOTIDE SEQUENCE [LARGE SCALE GENOMIC DNA]</scope>
    <source>
        <strain evidence="3 4">LCR6-01</strain>
    </source>
</reference>
<gene>
    <name evidence="3" type="ORF">M1O15_23915</name>
</gene>
<evidence type="ECO:0008006" key="5">
    <source>
        <dbReference type="Google" id="ProtNLM"/>
    </source>
</evidence>
<evidence type="ECO:0000313" key="4">
    <source>
        <dbReference type="Proteomes" id="UP001522868"/>
    </source>
</evidence>
<feature type="compositionally biased region" description="Low complexity" evidence="1">
    <location>
        <begin position="101"/>
        <end position="124"/>
    </location>
</feature>
<feature type="chain" id="PRO_5045641328" description="Lipoprotein" evidence="2">
    <location>
        <begin position="26"/>
        <end position="187"/>
    </location>
</feature>
<dbReference type="PROSITE" id="PS51318">
    <property type="entry name" value="TAT"/>
    <property type="match status" value="1"/>
</dbReference>
<feature type="region of interest" description="Disordered" evidence="1">
    <location>
        <begin position="24"/>
        <end position="49"/>
    </location>
</feature>
<dbReference type="EMBL" id="JALPTH010000026">
    <property type="protein sequence ID" value="MCK8680387.1"/>
    <property type="molecule type" value="Genomic_DNA"/>
</dbReference>
<feature type="compositionally biased region" description="Basic and acidic residues" evidence="1">
    <location>
        <begin position="39"/>
        <end position="48"/>
    </location>
</feature>
<protein>
    <recommendedName>
        <fullName evidence="5">Lipoprotein</fullName>
    </recommendedName>
</protein>
<dbReference type="RefSeq" id="WP_248636202.1">
    <property type="nucleotide sequence ID" value="NZ_JALPTH010000026.1"/>
</dbReference>
<accession>A0ABT0IGK4</accession>
<feature type="signal peptide" evidence="2">
    <location>
        <begin position="1"/>
        <end position="25"/>
    </location>
</feature>
<sequence>MGRRGTTRRRVLIAAGALGAAAPLAGCTAGSGEDTGPSAEERAEDTLRRRSAAVSTALLSRYDAVAAAHPGLADRLAPLRAEAAAHTAALGPEGTRPPASPSSSPSVSGSRAPATQAGPSGSPGAPVPADPAAALKDLAALATTTADTHARALGAAAPEYARLLASVAAASAAHACLLTAAKPGTAS</sequence>
<keyword evidence="4" id="KW-1185">Reference proteome</keyword>
<organism evidence="3 4">
    <name type="scientific">Streptomyces lichenis</name>
    <dbReference type="NCBI Taxonomy" id="2306967"/>
    <lineage>
        <taxon>Bacteria</taxon>
        <taxon>Bacillati</taxon>
        <taxon>Actinomycetota</taxon>
        <taxon>Actinomycetes</taxon>
        <taxon>Kitasatosporales</taxon>
        <taxon>Streptomycetaceae</taxon>
        <taxon>Streptomyces</taxon>
    </lineage>
</organism>